<proteinExistence type="inferred from homology"/>
<comment type="similarity">
    <text evidence="11">Belongs to the ATPase B chain family.</text>
</comment>
<keyword evidence="2 11" id="KW-0813">Transport</keyword>
<dbReference type="GO" id="GO:0015986">
    <property type="term" value="P:proton motive force-driven ATP synthesis"/>
    <property type="evidence" value="ECO:0007669"/>
    <property type="project" value="InterPro"/>
</dbReference>
<protein>
    <submittedName>
        <fullName evidence="14">ATP synthase CF0 subunit I</fullName>
    </submittedName>
</protein>
<evidence type="ECO:0000256" key="2">
    <source>
        <dbReference type="ARBA" id="ARBA00022448"/>
    </source>
</evidence>
<keyword evidence="3 11" id="KW-0138">CF(0)</keyword>
<keyword evidence="14" id="KW-0934">Plastid</keyword>
<evidence type="ECO:0000256" key="10">
    <source>
        <dbReference type="ARBA" id="ARBA00025198"/>
    </source>
</evidence>
<dbReference type="InterPro" id="IPR002146">
    <property type="entry name" value="ATP_synth_b/b'su_bac/chlpt"/>
</dbReference>
<accession>A0A4D6WM35</accession>
<keyword evidence="5 11" id="KW-0375">Hydrogen ion transport</keyword>
<keyword evidence="12" id="KW-0175">Coiled coil</keyword>
<evidence type="ECO:0000313" key="14">
    <source>
        <dbReference type="EMBL" id="QCI04819.1"/>
    </source>
</evidence>
<evidence type="ECO:0000256" key="6">
    <source>
        <dbReference type="ARBA" id="ARBA00022989"/>
    </source>
</evidence>
<evidence type="ECO:0000256" key="9">
    <source>
        <dbReference type="ARBA" id="ARBA00023310"/>
    </source>
</evidence>
<dbReference type="PANTHER" id="PTHR34264:SF3">
    <property type="entry name" value="ATP SYNTHASE SUBUNIT B, CHLOROPLASTIC"/>
    <property type="match status" value="1"/>
</dbReference>
<name>A0A4D6WM35_9FLOR</name>
<evidence type="ECO:0000256" key="12">
    <source>
        <dbReference type="SAM" id="Coils"/>
    </source>
</evidence>
<dbReference type="CDD" id="cd06503">
    <property type="entry name" value="ATP-synt_Fo_b"/>
    <property type="match status" value="1"/>
</dbReference>
<evidence type="ECO:0000256" key="7">
    <source>
        <dbReference type="ARBA" id="ARBA00023065"/>
    </source>
</evidence>
<organism evidence="14">
    <name type="scientific">Bornetia secundiflora</name>
    <dbReference type="NCBI Taxonomy" id="2575637"/>
    <lineage>
        <taxon>Eukaryota</taxon>
        <taxon>Rhodophyta</taxon>
        <taxon>Florideophyceae</taxon>
        <taxon>Rhodymeniophycidae</taxon>
        <taxon>Ceramiales</taxon>
        <taxon>Wrangeliaceae</taxon>
        <taxon>Bornetia</taxon>
    </lineage>
</organism>
<sequence length="161" mass="18387">MNFNFLEANVLNILLLLIGLIYVLRQFLGSILNERQEKVILAINESQERLEQSNLRLEEANKQLAQTQLIIEQIIQEAEVTAQRVRQSILEQGKVDVEKLISSSKNSIFSAENQAKNQIQQQIIALAITRVDLQLKQQMTSTIQNKIIDHSIMHLEGSINI</sequence>
<gene>
    <name evidence="14" type="primary">atpF</name>
</gene>
<dbReference type="AlphaFoldDB" id="A0A4D6WM35"/>
<dbReference type="GO" id="GO:0015078">
    <property type="term" value="F:proton transmembrane transporter activity"/>
    <property type="evidence" value="ECO:0007669"/>
    <property type="project" value="InterPro"/>
</dbReference>
<feature type="coiled-coil region" evidence="12">
    <location>
        <begin position="43"/>
        <end position="77"/>
    </location>
</feature>
<evidence type="ECO:0000256" key="11">
    <source>
        <dbReference type="RuleBase" id="RU003848"/>
    </source>
</evidence>
<keyword evidence="6 13" id="KW-1133">Transmembrane helix</keyword>
<keyword evidence="8 13" id="KW-0472">Membrane</keyword>
<evidence type="ECO:0000256" key="8">
    <source>
        <dbReference type="ARBA" id="ARBA00023136"/>
    </source>
</evidence>
<reference evidence="14" key="1">
    <citation type="journal article" date="2019" name="Mol. Phylogenet. Evol.">
        <title>Morphological evolution and classification of the red algal order Ceramiales inferred using plastid phylogenomics.</title>
        <authorList>
            <person name="Diaz-Tapia P."/>
            <person name="Pasella M.M."/>
            <person name="Verbruggen H."/>
            <person name="Maggs C.A."/>
        </authorList>
    </citation>
    <scope>NUCLEOTIDE SEQUENCE</scope>
    <source>
        <strain evidence="14">PD2926</strain>
    </source>
</reference>
<geneLocation type="plastid" evidence="14"/>
<keyword evidence="7 11" id="KW-0406">Ion transport</keyword>
<evidence type="ECO:0000256" key="5">
    <source>
        <dbReference type="ARBA" id="ARBA00022781"/>
    </source>
</evidence>
<evidence type="ECO:0000256" key="4">
    <source>
        <dbReference type="ARBA" id="ARBA00022692"/>
    </source>
</evidence>
<evidence type="ECO:0000256" key="1">
    <source>
        <dbReference type="ARBA" id="ARBA00004167"/>
    </source>
</evidence>
<keyword evidence="4 11" id="KW-0812">Transmembrane</keyword>
<evidence type="ECO:0000256" key="3">
    <source>
        <dbReference type="ARBA" id="ARBA00022547"/>
    </source>
</evidence>
<dbReference type="Pfam" id="PF00430">
    <property type="entry name" value="ATP-synt_B"/>
    <property type="match status" value="1"/>
</dbReference>
<reference evidence="14" key="2">
    <citation type="submission" date="2019-04" db="EMBL/GenBank/DDBJ databases">
        <authorList>
            <person name="Pasella M."/>
        </authorList>
    </citation>
    <scope>NUCLEOTIDE SEQUENCE</scope>
    <source>
        <strain evidence="14">PD2926</strain>
    </source>
</reference>
<dbReference type="GO" id="GO:0045259">
    <property type="term" value="C:proton-transporting ATP synthase complex"/>
    <property type="evidence" value="ECO:0007669"/>
    <property type="project" value="UniProtKB-KW"/>
</dbReference>
<dbReference type="HAMAP" id="MF_01398">
    <property type="entry name" value="ATP_synth_b_bprime"/>
    <property type="match status" value="1"/>
</dbReference>
<evidence type="ECO:0000256" key="13">
    <source>
        <dbReference type="SAM" id="Phobius"/>
    </source>
</evidence>
<comment type="function">
    <text evidence="10">F(1)F(0) ATP synthase produces ATP from ADP in the presence of a proton or sodium gradient. F-type ATPases consist of two structural domains, F(1) containing the extramembraneous catalytic core and F(0) containing the membrane proton channel, linked together by a central stalk and a peripheral stalk. During catalysis, ATP synthesis in the catalytic domain of F(1) is coupled via a rotary mechanism of the central stalk subunits to proton translocation.</text>
</comment>
<comment type="subcellular location">
    <subcellularLocation>
        <location evidence="1">Membrane</location>
        <topology evidence="1">Single-pass membrane protein</topology>
    </subcellularLocation>
</comment>
<keyword evidence="9" id="KW-0066">ATP synthesis</keyword>
<dbReference type="EMBL" id="MK814615">
    <property type="protein sequence ID" value="QCI04819.1"/>
    <property type="molecule type" value="Genomic_DNA"/>
</dbReference>
<dbReference type="PANTHER" id="PTHR34264">
    <property type="entry name" value="ATP SYNTHASE SUBUNIT B, CHLOROPLASTIC"/>
    <property type="match status" value="1"/>
</dbReference>
<feature type="transmembrane region" description="Helical" evidence="13">
    <location>
        <begin position="6"/>
        <end position="24"/>
    </location>
</feature>